<dbReference type="GeneID" id="54324119"/>
<dbReference type="VEuPathDB" id="FungiDB:EYZ11_002632"/>
<dbReference type="VEuPathDB" id="FungiDB:EYZ11_002638"/>
<keyword evidence="9" id="KW-0949">S-adenosyl-L-methionine</keyword>
<comment type="catalytic activity">
    <reaction evidence="15">
        <text>7-[(3S)-(3-amino-3-methoxycarbonyl)propyl]wyosine(37) in tRNA(Phe) + S-adenosyl-L-methionine + CO2 = wybutosine(37) in tRNA(Phe) + S-adenosyl-L-homocysteine + 2 H(+)</text>
        <dbReference type="Rhea" id="RHEA:37119"/>
        <dbReference type="Rhea" id="RHEA-COMP:11844"/>
        <dbReference type="Rhea" id="RHEA-COMP:11847"/>
        <dbReference type="ChEBI" id="CHEBI:15378"/>
        <dbReference type="ChEBI" id="CHEBI:16526"/>
        <dbReference type="ChEBI" id="CHEBI:57856"/>
        <dbReference type="ChEBI" id="CHEBI:59789"/>
        <dbReference type="ChEBI" id="CHEBI:73544"/>
        <dbReference type="ChEBI" id="CHEBI:74275"/>
        <dbReference type="EC" id="2.3.1.231"/>
    </reaction>
</comment>
<dbReference type="SUPFAM" id="SSF51197">
    <property type="entry name" value="Clavaminate synthase-like"/>
    <property type="match status" value="1"/>
</dbReference>
<proteinExistence type="inferred from homology"/>
<dbReference type="EC" id="2.3.1.231" evidence="4"/>
<comment type="catalytic activity">
    <reaction evidence="1">
        <text>7-[(3S)-3-amino-3-carboxypropyl]wyosine(37) in tRNA(Phe) + S-adenosyl-L-methionine = 7-[(3S)-(3-amino-3-methoxycarbonyl)propyl]wyosine(37) in tRNA(Phe) + S-adenosyl-L-homocysteine</text>
        <dbReference type="Rhea" id="RHEA:36903"/>
        <dbReference type="Rhea" id="RHEA-COMP:10379"/>
        <dbReference type="Rhea" id="RHEA-COMP:11844"/>
        <dbReference type="ChEBI" id="CHEBI:57856"/>
        <dbReference type="ChEBI" id="CHEBI:59789"/>
        <dbReference type="ChEBI" id="CHEBI:73543"/>
        <dbReference type="ChEBI" id="CHEBI:74275"/>
        <dbReference type="EC" id="2.1.1.290"/>
    </reaction>
</comment>
<gene>
    <name evidence="17" type="primary">PPM2</name>
    <name evidence="17" type="ORF">ATNIH1004_001417</name>
</gene>
<protein>
    <recommendedName>
        <fullName evidence="6">tRNA wybutosine-synthesizing protein 4</fullName>
        <ecNumber evidence="5">2.1.1.290</ecNumber>
        <ecNumber evidence="4">2.3.1.231</ecNumber>
    </recommendedName>
    <alternativeName>
        <fullName evidence="13">Leucine carboxyl methyltransferase 2</fullName>
    </alternativeName>
    <alternativeName>
        <fullName evidence="14">tRNA(Phe) (7-(3-amino-3-(methoxycarbonyl)propyl)wyosine(37)-N)-methoxycarbonyltransferase</fullName>
    </alternativeName>
    <alternativeName>
        <fullName evidence="12">tRNA(Phe) (7-(3-amino-3-carboxypropyl)wyosine(37)-O)-methyltransferase</fullName>
    </alternativeName>
</protein>
<dbReference type="RefSeq" id="XP_033431874.1">
    <property type="nucleotide sequence ID" value="XM_033566117.1"/>
</dbReference>
<dbReference type="Gene3D" id="2.60.120.650">
    <property type="entry name" value="Cupin"/>
    <property type="match status" value="1"/>
</dbReference>
<evidence type="ECO:0000256" key="2">
    <source>
        <dbReference type="ARBA" id="ARBA00004797"/>
    </source>
</evidence>
<dbReference type="Pfam" id="PF04072">
    <property type="entry name" value="LCM"/>
    <property type="match status" value="1"/>
</dbReference>
<dbReference type="EMBL" id="QUQM01000002">
    <property type="protein sequence ID" value="KAA8652513.1"/>
    <property type="molecule type" value="Genomic_DNA"/>
</dbReference>
<dbReference type="PANTHER" id="PTHR46529:SF1">
    <property type="entry name" value="TRNA WYBUTOSINE-SYNTHESIZING PROTEIN 4"/>
    <property type="match status" value="1"/>
</dbReference>
<comment type="function">
    <text evidence="11">Probable S-adenosyl-L-methionine-dependent methyltransferase that acts as a component of the wybutosine biosynthesis pathway. Wybutosine is a hyper modified guanosine with a tricyclic base found at the 3'-position adjacent to the anticodon of eukaryotic phenylalanine tRNA. May methylate the carboxyl group of leucine residues to form alpha-leucine ester residues.</text>
</comment>
<evidence type="ECO:0000256" key="12">
    <source>
        <dbReference type="ARBA" id="ARBA00029750"/>
    </source>
</evidence>
<dbReference type="InterPro" id="IPR007213">
    <property type="entry name" value="Ppm1/Ppm2/Tcmp"/>
</dbReference>
<dbReference type="GO" id="GO:0008175">
    <property type="term" value="F:tRNA methyltransferase activity"/>
    <property type="evidence" value="ECO:0007669"/>
    <property type="project" value="TreeGrafter"/>
</dbReference>
<evidence type="ECO:0000313" key="18">
    <source>
        <dbReference type="Proteomes" id="UP000324241"/>
    </source>
</evidence>
<dbReference type="GO" id="GO:0031591">
    <property type="term" value="P:wybutosine biosynthetic process"/>
    <property type="evidence" value="ECO:0007669"/>
    <property type="project" value="TreeGrafter"/>
</dbReference>
<dbReference type="Pfam" id="PF13418">
    <property type="entry name" value="Beta-prop_TYW4"/>
    <property type="match status" value="1"/>
</dbReference>
<dbReference type="SMART" id="SM00558">
    <property type="entry name" value="JmjC"/>
    <property type="match status" value="1"/>
</dbReference>
<dbReference type="Gene3D" id="2.120.10.80">
    <property type="entry name" value="Kelch-type beta propeller"/>
    <property type="match status" value="1"/>
</dbReference>
<evidence type="ECO:0000256" key="6">
    <source>
        <dbReference type="ARBA" id="ARBA00018045"/>
    </source>
</evidence>
<dbReference type="InterPro" id="IPR015915">
    <property type="entry name" value="Kelch-typ_b-propeller"/>
</dbReference>
<dbReference type="FunFam" id="2.60.120.650:FF:000043">
    <property type="entry name" value="tRNA wybutosine-synthesizing protein 4"/>
    <property type="match status" value="1"/>
</dbReference>
<evidence type="ECO:0000256" key="15">
    <source>
        <dbReference type="ARBA" id="ARBA00049250"/>
    </source>
</evidence>
<evidence type="ECO:0000256" key="14">
    <source>
        <dbReference type="ARBA" id="ARBA00030847"/>
    </source>
</evidence>
<comment type="similarity">
    <text evidence="3">Belongs to the methyltransferase superfamily. LCMT family.</text>
</comment>
<keyword evidence="8 17" id="KW-0808">Transferase</keyword>
<evidence type="ECO:0000256" key="13">
    <source>
        <dbReference type="ARBA" id="ARBA00030231"/>
    </source>
</evidence>
<dbReference type="InterPro" id="IPR029063">
    <property type="entry name" value="SAM-dependent_MTases_sf"/>
</dbReference>
<evidence type="ECO:0000256" key="7">
    <source>
        <dbReference type="ARBA" id="ARBA00022603"/>
    </source>
</evidence>
<dbReference type="OrthoDB" id="47172at2759"/>
<dbReference type="InterPro" id="IPR011043">
    <property type="entry name" value="Gal_Oxase/kelch_b-propeller"/>
</dbReference>
<evidence type="ECO:0000256" key="10">
    <source>
        <dbReference type="ARBA" id="ARBA00022694"/>
    </source>
</evidence>
<dbReference type="EC" id="2.1.1.290" evidence="5"/>
<dbReference type="Gene3D" id="6.10.140.1470">
    <property type="match status" value="1"/>
</dbReference>
<dbReference type="SUPFAM" id="SSF50965">
    <property type="entry name" value="Galactose oxidase, central domain"/>
    <property type="match status" value="1"/>
</dbReference>
<evidence type="ECO:0000256" key="3">
    <source>
        <dbReference type="ARBA" id="ARBA00010703"/>
    </source>
</evidence>
<dbReference type="InterPro" id="IPR003347">
    <property type="entry name" value="JmjC_dom"/>
</dbReference>
<reference evidence="17 18" key="1">
    <citation type="submission" date="2019-08" db="EMBL/GenBank/DDBJ databases">
        <title>The genome sequence of a newly discovered highly antifungal drug resistant Aspergillus species, Aspergillus tanneri NIH 1004.</title>
        <authorList>
            <person name="Mounaud S."/>
            <person name="Singh I."/>
            <person name="Joardar V."/>
            <person name="Pakala S."/>
            <person name="Pakala S."/>
            <person name="Venepally P."/>
            <person name="Chung J.K."/>
            <person name="Losada L."/>
            <person name="Nierman W.C."/>
        </authorList>
    </citation>
    <scope>NUCLEOTIDE SEQUENCE [LARGE SCALE GENOMIC DNA]</scope>
    <source>
        <strain evidence="17 18">NIH1004</strain>
    </source>
</reference>
<name>A0A5M9N5H3_9EURO</name>
<dbReference type="SUPFAM" id="SSF53335">
    <property type="entry name" value="S-adenosyl-L-methionine-dependent methyltransferases"/>
    <property type="match status" value="1"/>
</dbReference>
<evidence type="ECO:0000259" key="16">
    <source>
        <dbReference type="PROSITE" id="PS51184"/>
    </source>
</evidence>
<dbReference type="Pfam" id="PF13621">
    <property type="entry name" value="Cupin_8"/>
    <property type="match status" value="1"/>
</dbReference>
<evidence type="ECO:0000256" key="11">
    <source>
        <dbReference type="ARBA" id="ARBA00025588"/>
    </source>
</evidence>
<evidence type="ECO:0000256" key="4">
    <source>
        <dbReference type="ARBA" id="ARBA00012155"/>
    </source>
</evidence>
<dbReference type="Proteomes" id="UP000324241">
    <property type="component" value="Unassembled WGS sequence"/>
</dbReference>
<feature type="domain" description="JmjC" evidence="16">
    <location>
        <begin position="675"/>
        <end position="831"/>
    </location>
</feature>
<organism evidence="17 18">
    <name type="scientific">Aspergillus tanneri</name>
    <dbReference type="NCBI Taxonomy" id="1220188"/>
    <lineage>
        <taxon>Eukaryota</taxon>
        <taxon>Fungi</taxon>
        <taxon>Dikarya</taxon>
        <taxon>Ascomycota</taxon>
        <taxon>Pezizomycotina</taxon>
        <taxon>Eurotiomycetes</taxon>
        <taxon>Eurotiomycetidae</taxon>
        <taxon>Eurotiales</taxon>
        <taxon>Aspergillaceae</taxon>
        <taxon>Aspergillus</taxon>
        <taxon>Aspergillus subgen. Circumdati</taxon>
    </lineage>
</organism>
<dbReference type="AlphaFoldDB" id="A0A5M9N5H3"/>
<dbReference type="Gene3D" id="3.40.50.150">
    <property type="entry name" value="Vaccinia Virus protein VP39"/>
    <property type="match status" value="1"/>
</dbReference>
<evidence type="ECO:0000256" key="9">
    <source>
        <dbReference type="ARBA" id="ARBA00022691"/>
    </source>
</evidence>
<evidence type="ECO:0000256" key="5">
    <source>
        <dbReference type="ARBA" id="ARBA00012779"/>
    </source>
</evidence>
<dbReference type="PANTHER" id="PTHR46529">
    <property type="entry name" value="TRNA WYBUTOSINE-SYNTHESIZING PROTEIN 4"/>
    <property type="match status" value="1"/>
</dbReference>
<accession>A0A5M9N5H3</accession>
<evidence type="ECO:0000256" key="1">
    <source>
        <dbReference type="ARBA" id="ARBA00001806"/>
    </source>
</evidence>
<keyword evidence="7 17" id="KW-0489">Methyltransferase</keyword>
<dbReference type="InterPro" id="IPR041667">
    <property type="entry name" value="Cupin_8"/>
</dbReference>
<comment type="caution">
    <text evidence="17">The sequence shown here is derived from an EMBL/GenBank/DDBJ whole genome shotgun (WGS) entry which is preliminary data.</text>
</comment>
<dbReference type="PROSITE" id="PS51184">
    <property type="entry name" value="JMJC"/>
    <property type="match status" value="1"/>
</dbReference>
<sequence>MAIEKKPAVAGTLSKAERDADLVMGTNNSSIVSKRSVEMSYYPKPHFFRYFVRKPQRRSPLINRGYWLRMHAMAETVRRFMREPSDRPKFVLNLGCGFDPLPFMLLSTESSLCRHTTFVDIDYEKLMINKKTALRQTNEITQFLEDVEFLPDQDTLQMRSRQYLAIGCDLKSLNKLEHVLRTEVLPPHASVLFLAEVSLTYMDVKSANAVVNWASKLSEDCIGHHSGLGRQTRLTSTDLCTNSKDGSGPQYPFPPRDVSARMCHTATGLSNGKCLIVGGRTSPAKGFDDCWLREGKQWRQTQSLPTSRFRHNAVKVILDSECVLVYGGKASDGTVLGDWLIWNSNGDGWAKVETSEASPKPRFGASMINVDNTSGLVFGGIGQDGTILEDFWTWKLNQRSDGSLVLDFTDQARYLREASPLVKFVHRFGATVNVTSWGVVIVGGIIPDQIIPLDKEIMLLDSTEMLKSLNGRSSWSSTILSTIGLGGGFRGPRPLLTGHVSYAINPHQVLILGGGAVCFSFGTHWTEGTWVLKRADSAIENEWTLVSESMQAKQLITQPESSTPLRGVSEAVQEIVSIPRVRIEHAAQFQQILADGKPVIIEGSDIGPCTDLWTKEYLANAVGRDREVVVHEAKSANMSFQAKNFAYTAKSFGTFLDEVYAGGRLYLRSISAEQPTKLPASLAADFPNLNDFHLPESLAIVTENAHSSPLRISGPVTLWLHYDVMANVLCQIRGEKRLILFPPQDVQHLSVPAGASSSTINIFQSCDDGSITSIPQTSPQEALLTQGDILFIPPLWLHTASPTGQVSVAVNVFFRNLSKGYAAGRDVYGNRDLQAYEKARADLQKIERSFDELPTDMARFYLSRLAQELKEMAEK</sequence>
<dbReference type="FunFam" id="2.120.10.80:FF:000133">
    <property type="entry name" value="Leucine carboxyl methyltransferase 2"/>
    <property type="match status" value="1"/>
</dbReference>
<dbReference type="UniPathway" id="UPA00375"/>
<keyword evidence="10" id="KW-0819">tRNA processing</keyword>
<evidence type="ECO:0000313" key="17">
    <source>
        <dbReference type="EMBL" id="KAA8652513.1"/>
    </source>
</evidence>
<evidence type="ECO:0000256" key="8">
    <source>
        <dbReference type="ARBA" id="ARBA00022679"/>
    </source>
</evidence>
<dbReference type="GO" id="GO:0030488">
    <property type="term" value="P:tRNA methylation"/>
    <property type="evidence" value="ECO:0007669"/>
    <property type="project" value="TreeGrafter"/>
</dbReference>
<comment type="pathway">
    <text evidence="2">tRNA modification; wybutosine-tRNA(Phe) biosynthesis.</text>
</comment>